<gene>
    <name evidence="12" type="ORF">INT44_008853</name>
</gene>
<dbReference type="InterPro" id="IPR033701">
    <property type="entry name" value="POLO_box_1"/>
</dbReference>
<dbReference type="GO" id="GO:0004674">
    <property type="term" value="F:protein serine/threonine kinase activity"/>
    <property type="evidence" value="ECO:0007669"/>
    <property type="project" value="UniProtKB-KW"/>
</dbReference>
<dbReference type="PROSITE" id="PS00108">
    <property type="entry name" value="PROTEIN_KINASE_ST"/>
    <property type="match status" value="1"/>
</dbReference>
<feature type="compositionally biased region" description="Polar residues" evidence="9">
    <location>
        <begin position="498"/>
        <end position="513"/>
    </location>
</feature>
<dbReference type="SUPFAM" id="SSF56112">
    <property type="entry name" value="Protein kinase-like (PK-like)"/>
    <property type="match status" value="1"/>
</dbReference>
<evidence type="ECO:0000256" key="2">
    <source>
        <dbReference type="ARBA" id="ARBA00022679"/>
    </source>
</evidence>
<dbReference type="FunFam" id="3.30.200.20:FF:000091">
    <property type="entry name" value="Serine/threonine-protein kinase PLK"/>
    <property type="match status" value="1"/>
</dbReference>
<evidence type="ECO:0000256" key="7">
    <source>
        <dbReference type="PROSITE-ProRule" id="PRU10141"/>
    </source>
</evidence>
<sequence>MYDATARNGNANQTSKNRRILQRQLSDKALADIPTNLLPNRYNPAGQENAHPTESSKKSTQAVLGQKNSVKPNVPVLRNVDNNGIKKTLQPTKPPEFQKAATSESKYIVPEYIYDKRSGATYKKLRYLGEGGFAICYEVENSRKQKYALKVVAKKSLREPKIKTKFLAEINIHRSLKHPGIVRFYSCFEDSQNAYLVLEVCENHTLARMLKQRKRLSEPETRYYLIQLLDICRFMHDNKVIHRDIKANNILLDYKMDAKLSDFGLAALLVNAEERKRTICGTPNYMAPEILYGRSGHNQQADIWSLGILCYTMLVGTPPFHESSHDAIYQKIRNNQIMQAYTFPDNIKISDHAKDVITSLLVNDPGTWNSTIQVRFMAPTEVDFSRNQAMSNSVASPDNAAAALERAKQQNDIYALKSQTPLENLELLSERLPDPREMMKSKQPTRSSWNISGVPGTTLDDTERHTKRTQYLDTFGVAKGNVASKVQSFEGQSDEFASPSQPRKLTSPVQSKSSLEESPSRHPLPTSSVSTKATSKDQTCASKFNSPETDSLLSRLRQMTPPPAQQSSKYKFNTCGDSGERVTLDDALGVVDSLENDAEHNIQCIYEALDSLLSSKHLIRSTPRSRRKVDEVKILSTVVFIDRWLDYTAKYGLGYCLSDGSGGIYFNDTSNLVSNSYSKSVTYVTPSQDTGSKPKTFSMDDYPYHLRKKMSVLSQFQKYMYHELASIAKDLPTSLKRTSQQSTFLESYMETERALVFRLSNNVIQINFLDHTKLVLFDNAASLIYVNAARKWSVHSLVMRDLDEDIISRLEFAREVLQPENRASLINQKR</sequence>
<feature type="compositionally biased region" description="Polar residues" evidence="9">
    <location>
        <begin position="525"/>
        <end position="547"/>
    </location>
</feature>
<feature type="region of interest" description="Disordered" evidence="9">
    <location>
        <begin position="431"/>
        <end position="464"/>
    </location>
</feature>
<dbReference type="Gene3D" id="3.30.1120.30">
    <property type="entry name" value="POLO box domain"/>
    <property type="match status" value="2"/>
</dbReference>
<dbReference type="SUPFAM" id="SSF82615">
    <property type="entry name" value="Polo-box domain"/>
    <property type="match status" value="2"/>
</dbReference>
<organism evidence="12 13">
    <name type="scientific">Umbelopsis vinacea</name>
    <dbReference type="NCBI Taxonomy" id="44442"/>
    <lineage>
        <taxon>Eukaryota</taxon>
        <taxon>Fungi</taxon>
        <taxon>Fungi incertae sedis</taxon>
        <taxon>Mucoromycota</taxon>
        <taxon>Mucoromycotina</taxon>
        <taxon>Umbelopsidomycetes</taxon>
        <taxon>Umbelopsidales</taxon>
        <taxon>Umbelopsidaceae</taxon>
        <taxon>Umbelopsis</taxon>
    </lineage>
</organism>
<dbReference type="Proteomes" id="UP000612746">
    <property type="component" value="Unassembled WGS sequence"/>
</dbReference>
<dbReference type="InterPro" id="IPR033695">
    <property type="entry name" value="POLO_box_2"/>
</dbReference>
<feature type="compositionally biased region" description="Polar residues" evidence="9">
    <location>
        <begin position="50"/>
        <end position="66"/>
    </location>
</feature>
<feature type="compositionally biased region" description="Polar residues" evidence="9">
    <location>
        <begin position="442"/>
        <end position="451"/>
    </location>
</feature>
<comment type="catalytic activity">
    <reaction evidence="8">
        <text>L-threonyl-[protein] + ATP = O-phospho-L-threonyl-[protein] + ADP + H(+)</text>
        <dbReference type="Rhea" id="RHEA:46608"/>
        <dbReference type="Rhea" id="RHEA-COMP:11060"/>
        <dbReference type="Rhea" id="RHEA-COMP:11605"/>
        <dbReference type="ChEBI" id="CHEBI:15378"/>
        <dbReference type="ChEBI" id="CHEBI:30013"/>
        <dbReference type="ChEBI" id="CHEBI:30616"/>
        <dbReference type="ChEBI" id="CHEBI:61977"/>
        <dbReference type="ChEBI" id="CHEBI:456216"/>
        <dbReference type="EC" id="2.7.11.21"/>
    </reaction>
</comment>
<dbReference type="Pfam" id="PF00069">
    <property type="entry name" value="Pkinase"/>
    <property type="match status" value="1"/>
</dbReference>
<reference evidence="12" key="1">
    <citation type="submission" date="2020-12" db="EMBL/GenBank/DDBJ databases">
        <title>Metabolic potential, ecology and presence of endohyphal bacteria is reflected in genomic diversity of Mucoromycotina.</title>
        <authorList>
            <person name="Muszewska A."/>
            <person name="Okrasinska A."/>
            <person name="Steczkiewicz K."/>
            <person name="Drgas O."/>
            <person name="Orlowska M."/>
            <person name="Perlinska-Lenart U."/>
            <person name="Aleksandrzak-Piekarczyk T."/>
            <person name="Szatraj K."/>
            <person name="Zielenkiewicz U."/>
            <person name="Pilsyk S."/>
            <person name="Malc E."/>
            <person name="Mieczkowski P."/>
            <person name="Kruszewska J.S."/>
            <person name="Biernat P."/>
            <person name="Pawlowska J."/>
        </authorList>
    </citation>
    <scope>NUCLEOTIDE SEQUENCE</scope>
    <source>
        <strain evidence="12">WA0000051536</strain>
    </source>
</reference>
<keyword evidence="5 8" id="KW-0418">Kinase</keyword>
<comment type="similarity">
    <text evidence="8">Belongs to the protein kinase superfamily. Ser/Thr protein kinase family. CDC5/Polo subfamily.</text>
</comment>
<dbReference type="GO" id="GO:0005524">
    <property type="term" value="F:ATP binding"/>
    <property type="evidence" value="ECO:0007669"/>
    <property type="project" value="UniProtKB-UniRule"/>
</dbReference>
<dbReference type="PROSITE" id="PS50078">
    <property type="entry name" value="POLO_BOX"/>
    <property type="match status" value="2"/>
</dbReference>
<dbReference type="OrthoDB" id="408964at2759"/>
<dbReference type="AlphaFoldDB" id="A0A8H7Q0U3"/>
<evidence type="ECO:0000256" key="3">
    <source>
        <dbReference type="ARBA" id="ARBA00022737"/>
    </source>
</evidence>
<dbReference type="PANTHER" id="PTHR24345:SF0">
    <property type="entry name" value="CELL CYCLE SERINE_THREONINE-PROTEIN KINASE CDC5_MSD2"/>
    <property type="match status" value="1"/>
</dbReference>
<proteinExistence type="inferred from homology"/>
<dbReference type="FunFam" id="1.10.510.10:FF:000571">
    <property type="entry name" value="Maternal embryonic leucine zipper kinase"/>
    <property type="match status" value="1"/>
</dbReference>
<feature type="domain" description="POLO box" evidence="11">
    <location>
        <begin position="744"/>
        <end position="822"/>
    </location>
</feature>
<dbReference type="SMART" id="SM00220">
    <property type="entry name" value="S_TKc"/>
    <property type="match status" value="1"/>
</dbReference>
<accession>A0A8H7Q0U3</accession>
<dbReference type="Gene3D" id="1.10.510.10">
    <property type="entry name" value="Transferase(Phosphotransferase) domain 1"/>
    <property type="match status" value="1"/>
</dbReference>
<evidence type="ECO:0000313" key="12">
    <source>
        <dbReference type="EMBL" id="KAG2183842.1"/>
    </source>
</evidence>
<feature type="compositionally biased region" description="Basic and acidic residues" evidence="9">
    <location>
        <begin position="431"/>
        <end position="440"/>
    </location>
</feature>
<evidence type="ECO:0000259" key="11">
    <source>
        <dbReference type="PROSITE" id="PS50078"/>
    </source>
</evidence>
<dbReference type="PROSITE" id="PS00107">
    <property type="entry name" value="PROTEIN_KINASE_ATP"/>
    <property type="match status" value="1"/>
</dbReference>
<dbReference type="Pfam" id="PF00659">
    <property type="entry name" value="POLO_box"/>
    <property type="match status" value="2"/>
</dbReference>
<protein>
    <recommendedName>
        <fullName evidence="8">Serine/threonine-protein kinase</fullName>
        <ecNumber evidence="8">2.7.11.21</ecNumber>
    </recommendedName>
</protein>
<evidence type="ECO:0000256" key="6">
    <source>
        <dbReference type="ARBA" id="ARBA00022840"/>
    </source>
</evidence>
<feature type="domain" description="Protein kinase" evidence="10">
    <location>
        <begin position="122"/>
        <end position="384"/>
    </location>
</feature>
<feature type="binding site" evidence="7">
    <location>
        <position position="155"/>
    </location>
    <ligand>
        <name>ATP</name>
        <dbReference type="ChEBI" id="CHEBI:30616"/>
    </ligand>
</feature>
<dbReference type="InterPro" id="IPR000719">
    <property type="entry name" value="Prot_kinase_dom"/>
</dbReference>
<dbReference type="InterPro" id="IPR011009">
    <property type="entry name" value="Kinase-like_dom_sf"/>
</dbReference>
<keyword evidence="6 7" id="KW-0067">ATP-binding</keyword>
<dbReference type="InterPro" id="IPR017441">
    <property type="entry name" value="Protein_kinase_ATP_BS"/>
</dbReference>
<dbReference type="InterPro" id="IPR008271">
    <property type="entry name" value="Ser/Thr_kinase_AS"/>
</dbReference>
<dbReference type="EC" id="2.7.11.21" evidence="8"/>
<feature type="domain" description="POLO box" evidence="11">
    <location>
        <begin position="640"/>
        <end position="722"/>
    </location>
</feature>
<dbReference type="GO" id="GO:0005634">
    <property type="term" value="C:nucleus"/>
    <property type="evidence" value="ECO:0007669"/>
    <property type="project" value="TreeGrafter"/>
</dbReference>
<feature type="region of interest" description="Disordered" evidence="9">
    <location>
        <begin position="34"/>
        <end position="66"/>
    </location>
</feature>
<keyword evidence="2 8" id="KW-0808">Transferase</keyword>
<dbReference type="PANTHER" id="PTHR24345">
    <property type="entry name" value="SERINE/THREONINE-PROTEIN KINASE PLK"/>
    <property type="match status" value="1"/>
</dbReference>
<evidence type="ECO:0000256" key="9">
    <source>
        <dbReference type="SAM" id="MobiDB-lite"/>
    </source>
</evidence>
<comment type="caution">
    <text evidence="12">The sequence shown here is derived from an EMBL/GenBank/DDBJ whole genome shotgun (WGS) entry which is preliminary data.</text>
</comment>
<dbReference type="CDD" id="cd13118">
    <property type="entry name" value="POLO_box_1"/>
    <property type="match status" value="1"/>
</dbReference>
<keyword evidence="4 7" id="KW-0547">Nucleotide-binding</keyword>
<evidence type="ECO:0000256" key="8">
    <source>
        <dbReference type="RuleBase" id="RU361162"/>
    </source>
</evidence>
<evidence type="ECO:0000256" key="1">
    <source>
        <dbReference type="ARBA" id="ARBA00022527"/>
    </source>
</evidence>
<dbReference type="EMBL" id="JAEPRA010000006">
    <property type="protein sequence ID" value="KAG2183842.1"/>
    <property type="molecule type" value="Genomic_DNA"/>
</dbReference>
<keyword evidence="13" id="KW-1185">Reference proteome</keyword>
<dbReference type="PROSITE" id="PS50011">
    <property type="entry name" value="PROTEIN_KINASE_DOM"/>
    <property type="match status" value="1"/>
</dbReference>
<dbReference type="CDD" id="cd13117">
    <property type="entry name" value="POLO_box_2"/>
    <property type="match status" value="1"/>
</dbReference>
<evidence type="ECO:0000256" key="5">
    <source>
        <dbReference type="ARBA" id="ARBA00022777"/>
    </source>
</evidence>
<dbReference type="InterPro" id="IPR000959">
    <property type="entry name" value="POLO_box_dom"/>
</dbReference>
<dbReference type="InterPro" id="IPR036947">
    <property type="entry name" value="POLO_box_dom_sf"/>
</dbReference>
<dbReference type="Gene3D" id="3.30.200.20">
    <property type="entry name" value="Phosphorylase Kinase, domain 1"/>
    <property type="match status" value="1"/>
</dbReference>
<evidence type="ECO:0000313" key="13">
    <source>
        <dbReference type="Proteomes" id="UP000612746"/>
    </source>
</evidence>
<keyword evidence="1 8" id="KW-0723">Serine/threonine-protein kinase</keyword>
<keyword evidence="3" id="KW-0677">Repeat</keyword>
<evidence type="ECO:0000256" key="4">
    <source>
        <dbReference type="ARBA" id="ARBA00022741"/>
    </source>
</evidence>
<evidence type="ECO:0000259" key="10">
    <source>
        <dbReference type="PROSITE" id="PS50011"/>
    </source>
</evidence>
<name>A0A8H7Q0U3_9FUNG</name>
<feature type="region of interest" description="Disordered" evidence="9">
    <location>
        <begin position="489"/>
        <end position="547"/>
    </location>
</feature>